<dbReference type="RefSeq" id="WP_198098879.1">
    <property type="nucleotide sequence ID" value="NZ_JAEDAL010000001.1"/>
</dbReference>
<proteinExistence type="predicted"/>
<keyword evidence="1" id="KW-0812">Transmembrane</keyword>
<feature type="transmembrane region" description="Helical" evidence="1">
    <location>
        <begin position="6"/>
        <end position="26"/>
    </location>
</feature>
<sequence length="68" mass="7966">MVSQILAAIGLTACVGIALYQLKNWLMRRRAKPRRPAPTARPERQEVEWDGNVARPDFRKRRDKRTLH</sequence>
<organism evidence="2 3">
    <name type="scientific">Inhella gelatinilytica</name>
    <dbReference type="NCBI Taxonomy" id="2795030"/>
    <lineage>
        <taxon>Bacteria</taxon>
        <taxon>Pseudomonadati</taxon>
        <taxon>Pseudomonadota</taxon>
        <taxon>Betaproteobacteria</taxon>
        <taxon>Burkholderiales</taxon>
        <taxon>Sphaerotilaceae</taxon>
        <taxon>Inhella</taxon>
    </lineage>
</organism>
<evidence type="ECO:0000256" key="1">
    <source>
        <dbReference type="SAM" id="Phobius"/>
    </source>
</evidence>
<name>A0A931IRC2_9BURK</name>
<keyword evidence="3" id="KW-1185">Reference proteome</keyword>
<keyword evidence="1" id="KW-1133">Transmembrane helix</keyword>
<dbReference type="Proteomes" id="UP000620139">
    <property type="component" value="Unassembled WGS sequence"/>
</dbReference>
<reference evidence="2" key="1">
    <citation type="submission" date="2020-12" db="EMBL/GenBank/DDBJ databases">
        <title>The genome sequence of Inhella sp. 4Y17.</title>
        <authorList>
            <person name="Liu Y."/>
        </authorList>
    </citation>
    <scope>NUCLEOTIDE SEQUENCE</scope>
    <source>
        <strain evidence="2">4Y10</strain>
    </source>
</reference>
<evidence type="ECO:0000313" key="2">
    <source>
        <dbReference type="EMBL" id="MBH9551257.1"/>
    </source>
</evidence>
<evidence type="ECO:0000313" key="3">
    <source>
        <dbReference type="Proteomes" id="UP000620139"/>
    </source>
</evidence>
<gene>
    <name evidence="2" type="ORF">I7X43_00225</name>
</gene>
<dbReference type="EMBL" id="JAEDAL010000001">
    <property type="protein sequence ID" value="MBH9551257.1"/>
    <property type="molecule type" value="Genomic_DNA"/>
</dbReference>
<dbReference type="AlphaFoldDB" id="A0A931IRC2"/>
<accession>A0A931IRC2</accession>
<comment type="caution">
    <text evidence="2">The sequence shown here is derived from an EMBL/GenBank/DDBJ whole genome shotgun (WGS) entry which is preliminary data.</text>
</comment>
<protein>
    <submittedName>
        <fullName evidence="2">Uncharacterized protein</fullName>
    </submittedName>
</protein>
<keyword evidence="1" id="KW-0472">Membrane</keyword>